<evidence type="ECO:0000313" key="2">
    <source>
        <dbReference type="EMBL" id="BAK21602.1"/>
    </source>
</evidence>
<proteinExistence type="predicted"/>
<accession>F3YAS4</accession>
<dbReference type="KEGG" id="mps:MPTP_1151"/>
<dbReference type="EMBL" id="AP012200">
    <property type="protein sequence ID" value="BAK21602.1"/>
    <property type="molecule type" value="Genomic_DNA"/>
</dbReference>
<keyword evidence="1" id="KW-0812">Transmembrane</keyword>
<dbReference type="AlphaFoldDB" id="F3YAS4"/>
<name>F3YAS4_MELPT</name>
<dbReference type="STRING" id="940190.MPTP_1151"/>
<evidence type="ECO:0000256" key="1">
    <source>
        <dbReference type="SAM" id="Phobius"/>
    </source>
</evidence>
<reference evidence="2 3" key="1">
    <citation type="journal article" date="2011" name="J. Bacteriol.">
        <title>Complete genome sequence of Melissococcus plutonius ATCC 35311.</title>
        <authorList>
            <person name="Okumura K."/>
            <person name="Arai R."/>
            <person name="Okura M."/>
            <person name="Kirikae T."/>
            <person name="Takamatsu D."/>
            <person name="Osaki M."/>
            <person name="Miyoshi-Akiyama T."/>
        </authorList>
    </citation>
    <scope>NUCLEOTIDE SEQUENCE [LARGE SCALE GENOMIC DNA]</scope>
    <source>
        <strain evidence="3">ATCC 35311 / CIP 104052 / LMG 20360 / NCIMB 702443</strain>
    </source>
</reference>
<protein>
    <submittedName>
        <fullName evidence="2">Uncharacterized protein</fullName>
    </submittedName>
</protein>
<feature type="transmembrane region" description="Helical" evidence="1">
    <location>
        <begin position="12"/>
        <end position="35"/>
    </location>
</feature>
<reference key="2">
    <citation type="submission" date="2011-04" db="EMBL/GenBank/DDBJ databases">
        <title>Whole genome sequence of Melissococcus plutonius ATCC 35311.</title>
        <authorList>
            <person name="Okumura K."/>
            <person name="Arai R."/>
            <person name="Osaki M."/>
            <person name="Okura M."/>
            <person name="Kirikae T."/>
            <person name="Takamatsu D."/>
            <person name="Akiyama T."/>
        </authorList>
    </citation>
    <scope>NUCLEOTIDE SEQUENCE</scope>
    <source>
        <strain>ATCC 35311</strain>
    </source>
</reference>
<organism evidence="2 3">
    <name type="scientific">Melissococcus plutonius (strain ATCC 35311 / DSM 29964 / CIP 104052 / LMG 20360 / NCIMB 702443)</name>
    <dbReference type="NCBI Taxonomy" id="940190"/>
    <lineage>
        <taxon>Bacteria</taxon>
        <taxon>Bacillati</taxon>
        <taxon>Bacillota</taxon>
        <taxon>Bacilli</taxon>
        <taxon>Lactobacillales</taxon>
        <taxon>Enterococcaceae</taxon>
        <taxon>Melissococcus</taxon>
    </lineage>
</organism>
<keyword evidence="1" id="KW-0472">Membrane</keyword>
<gene>
    <name evidence="2" type="ordered locus">MPTP_1151</name>
</gene>
<dbReference type="HOGENOM" id="CLU_3170047_0_0_9"/>
<keyword evidence="1" id="KW-1133">Transmembrane helix</keyword>
<dbReference type="Proteomes" id="UP000008456">
    <property type="component" value="Chromosome"/>
</dbReference>
<sequence length="47" mass="5639">MKKFIEWIKAHSNYFKIFFVISVLIIVIAELFFTWEDDFIPSIGNNI</sequence>
<evidence type="ECO:0000313" key="3">
    <source>
        <dbReference type="Proteomes" id="UP000008456"/>
    </source>
</evidence>
<keyword evidence="3" id="KW-1185">Reference proteome</keyword>